<comment type="caution">
    <text evidence="1">The sequence shown here is derived from an EMBL/GenBank/DDBJ whole genome shotgun (WGS) entry which is preliminary data.</text>
</comment>
<dbReference type="RefSeq" id="WP_386192563.1">
    <property type="nucleotide sequence ID" value="NZ_JBHSBC010000030.1"/>
</dbReference>
<protein>
    <submittedName>
        <fullName evidence="1">Uncharacterized protein</fullName>
    </submittedName>
</protein>
<reference evidence="2" key="1">
    <citation type="journal article" date="2019" name="Int. J. Syst. Evol. Microbiol.">
        <title>The Global Catalogue of Microorganisms (GCM) 10K type strain sequencing project: providing services to taxonomists for standard genome sequencing and annotation.</title>
        <authorList>
            <consortium name="The Broad Institute Genomics Platform"/>
            <consortium name="The Broad Institute Genome Sequencing Center for Infectious Disease"/>
            <person name="Wu L."/>
            <person name="Ma J."/>
        </authorList>
    </citation>
    <scope>NUCLEOTIDE SEQUENCE [LARGE SCALE GENOMIC DNA]</scope>
    <source>
        <strain evidence="2">TBRC 7912</strain>
    </source>
</reference>
<name>A0ABV8F7H5_9ACTN</name>
<evidence type="ECO:0000313" key="2">
    <source>
        <dbReference type="Proteomes" id="UP001595698"/>
    </source>
</evidence>
<keyword evidence="2" id="KW-1185">Reference proteome</keyword>
<sequence length="54" mass="5711">MKKKPAPFTDEALAALADTAAQFLIAQADGDRAGAQAEINKAAIIRDNPTSRKK</sequence>
<dbReference type="EMBL" id="JBHSBC010000030">
    <property type="protein sequence ID" value="MFC3983425.1"/>
    <property type="molecule type" value="Genomic_DNA"/>
</dbReference>
<gene>
    <name evidence="1" type="ORF">ACFOYY_25075</name>
</gene>
<organism evidence="1 2">
    <name type="scientific">Streptosporangium jomthongense</name>
    <dbReference type="NCBI Taxonomy" id="1193683"/>
    <lineage>
        <taxon>Bacteria</taxon>
        <taxon>Bacillati</taxon>
        <taxon>Actinomycetota</taxon>
        <taxon>Actinomycetes</taxon>
        <taxon>Streptosporangiales</taxon>
        <taxon>Streptosporangiaceae</taxon>
        <taxon>Streptosporangium</taxon>
    </lineage>
</organism>
<evidence type="ECO:0000313" key="1">
    <source>
        <dbReference type="EMBL" id="MFC3983425.1"/>
    </source>
</evidence>
<accession>A0ABV8F7H5</accession>
<proteinExistence type="predicted"/>
<dbReference type="Proteomes" id="UP001595698">
    <property type="component" value="Unassembled WGS sequence"/>
</dbReference>